<dbReference type="Pfam" id="PF20068">
    <property type="entry name" value="Amphi-Trp"/>
    <property type="match status" value="1"/>
</dbReference>
<dbReference type="AlphaFoldDB" id="A0A9E7NB36"/>
<feature type="region of interest" description="Disordered" evidence="1">
    <location>
        <begin position="54"/>
        <end position="90"/>
    </location>
</feature>
<feature type="compositionally biased region" description="Acidic residues" evidence="1">
    <location>
        <begin position="60"/>
        <end position="72"/>
    </location>
</feature>
<dbReference type="NCBIfam" id="NF041908">
    <property type="entry name" value="HVO_2922"/>
    <property type="match status" value="1"/>
</dbReference>
<dbReference type="InterPro" id="IPR027598">
    <property type="entry name" value="Amphi-Trp_dom"/>
</dbReference>
<organism evidence="4 5">
    <name type="scientific">Natronosalvus rutilus</name>
    <dbReference type="NCBI Taxonomy" id="2953753"/>
    <lineage>
        <taxon>Archaea</taxon>
        <taxon>Methanobacteriati</taxon>
        <taxon>Methanobacteriota</taxon>
        <taxon>Stenosarchaea group</taxon>
        <taxon>Halobacteria</taxon>
        <taxon>Halobacteriales</taxon>
        <taxon>Natrialbaceae</taxon>
        <taxon>Natronosalvus</taxon>
    </lineage>
</organism>
<gene>
    <name evidence="4" type="ORF">NGM29_02405</name>
</gene>
<reference evidence="4" key="1">
    <citation type="submission" date="2022-06" db="EMBL/GenBank/DDBJ databases">
        <title>Diverse halophilic archaea isolated from saline environments.</title>
        <authorList>
            <person name="Cui H.-L."/>
        </authorList>
    </citation>
    <scope>NUCLEOTIDE SEQUENCE</scope>
    <source>
        <strain evidence="4">WLHS1</strain>
    </source>
</reference>
<evidence type="ECO:0000313" key="5">
    <source>
        <dbReference type="Proteomes" id="UP001056855"/>
    </source>
</evidence>
<proteinExistence type="predicted"/>
<evidence type="ECO:0000259" key="2">
    <source>
        <dbReference type="Pfam" id="PF07411"/>
    </source>
</evidence>
<dbReference type="EMBL" id="CP100355">
    <property type="protein sequence ID" value="UTF54156.1"/>
    <property type="molecule type" value="Genomic_DNA"/>
</dbReference>
<feature type="domain" description="DUF1508" evidence="2">
    <location>
        <begin position="155"/>
        <end position="203"/>
    </location>
</feature>
<accession>A0A9E7NB36</accession>
<feature type="region of interest" description="Disordered" evidence="1">
    <location>
        <begin position="172"/>
        <end position="192"/>
    </location>
</feature>
<sequence>MDEDLLTVADERSLTAVAGTLRAIADQLERGDRLRLEGTDRQVAVPLPDSVAFEVGLELEGVDESEEEDGDETDRGSESEDSGEAGDEETHFELEIELEWPVTDADAAEVVSTAKSGEQVESTVKTDRIDAECPHEVVAIASPPESLAEFRLFEDRAGEWRWHLRHQNGNIIADSGEGYTSKQSARNGIRSVVRNAPGASVLEERPE</sequence>
<evidence type="ECO:0000313" key="4">
    <source>
        <dbReference type="EMBL" id="UTF54156.1"/>
    </source>
</evidence>
<name>A0A9E7NB36_9EURY</name>
<dbReference type="InterPro" id="IPR010879">
    <property type="entry name" value="DUF1508"/>
</dbReference>
<keyword evidence="5" id="KW-1185">Reference proteome</keyword>
<dbReference type="RefSeq" id="WP_254158660.1">
    <property type="nucleotide sequence ID" value="NZ_CP100355.1"/>
</dbReference>
<dbReference type="Gene3D" id="2.30.29.80">
    <property type="match status" value="1"/>
</dbReference>
<dbReference type="InterPro" id="IPR036913">
    <property type="entry name" value="YegP-like_sf"/>
</dbReference>
<dbReference type="KEGG" id="sawl:NGM29_02405"/>
<feature type="domain" description="Amphi-Trp" evidence="3">
    <location>
        <begin position="4"/>
        <end position="68"/>
    </location>
</feature>
<evidence type="ECO:0000256" key="1">
    <source>
        <dbReference type="SAM" id="MobiDB-lite"/>
    </source>
</evidence>
<dbReference type="NCBIfam" id="TIGR04354">
    <property type="entry name" value="amphi-Trp"/>
    <property type="match status" value="1"/>
</dbReference>
<protein>
    <submittedName>
        <fullName evidence="4">YegP family protein</fullName>
    </submittedName>
</protein>
<dbReference type="Pfam" id="PF07411">
    <property type="entry name" value="DUF1508"/>
    <property type="match status" value="1"/>
</dbReference>
<dbReference type="GeneID" id="73288861"/>
<dbReference type="Proteomes" id="UP001056855">
    <property type="component" value="Chromosome"/>
</dbReference>
<dbReference type="SUPFAM" id="SSF160113">
    <property type="entry name" value="YegP-like"/>
    <property type="match status" value="1"/>
</dbReference>
<evidence type="ECO:0000259" key="3">
    <source>
        <dbReference type="Pfam" id="PF20068"/>
    </source>
</evidence>